<evidence type="ECO:0000256" key="7">
    <source>
        <dbReference type="SAM" id="MobiDB-lite"/>
    </source>
</evidence>
<keyword evidence="5 8" id="KW-1133">Transmembrane helix</keyword>
<evidence type="ECO:0000256" key="5">
    <source>
        <dbReference type="ARBA" id="ARBA00022989"/>
    </source>
</evidence>
<dbReference type="PANTHER" id="PTHR22926">
    <property type="entry name" value="PHOSPHO-N-ACETYLMURAMOYL-PENTAPEPTIDE-TRANSFERASE"/>
    <property type="match status" value="1"/>
</dbReference>
<dbReference type="RefSeq" id="WP_345042461.1">
    <property type="nucleotide sequence ID" value="NZ_BAABBA010000014.1"/>
</dbReference>
<feature type="transmembrane region" description="Helical" evidence="8">
    <location>
        <begin position="48"/>
        <end position="67"/>
    </location>
</feature>
<accession>A0ABP8EWY3</accession>
<dbReference type="EMBL" id="BAABBA010000014">
    <property type="protein sequence ID" value="GAA4288485.1"/>
    <property type="molecule type" value="Genomic_DNA"/>
</dbReference>
<keyword evidence="6 8" id="KW-0472">Membrane</keyword>
<feature type="region of interest" description="Disordered" evidence="7">
    <location>
        <begin position="405"/>
        <end position="470"/>
    </location>
</feature>
<feature type="transmembrane region" description="Helical" evidence="8">
    <location>
        <begin position="140"/>
        <end position="159"/>
    </location>
</feature>
<evidence type="ECO:0000256" key="3">
    <source>
        <dbReference type="ARBA" id="ARBA00022679"/>
    </source>
</evidence>
<evidence type="ECO:0000256" key="4">
    <source>
        <dbReference type="ARBA" id="ARBA00022692"/>
    </source>
</evidence>
<reference evidence="10" key="1">
    <citation type="journal article" date="2019" name="Int. J. Syst. Evol. Microbiol.">
        <title>The Global Catalogue of Microorganisms (GCM) 10K type strain sequencing project: providing services to taxonomists for standard genome sequencing and annotation.</title>
        <authorList>
            <consortium name="The Broad Institute Genomics Platform"/>
            <consortium name="The Broad Institute Genome Sequencing Center for Infectious Disease"/>
            <person name="Wu L."/>
            <person name="Ma J."/>
        </authorList>
    </citation>
    <scope>NUCLEOTIDE SEQUENCE [LARGE SCALE GENOMIC DNA]</scope>
    <source>
        <strain evidence="10">JCM 17459</strain>
    </source>
</reference>
<feature type="transmembrane region" description="Helical" evidence="8">
    <location>
        <begin position="196"/>
        <end position="216"/>
    </location>
</feature>
<evidence type="ECO:0000256" key="1">
    <source>
        <dbReference type="ARBA" id="ARBA00004651"/>
    </source>
</evidence>
<feature type="transmembrane region" description="Helical" evidence="8">
    <location>
        <begin position="313"/>
        <end position="333"/>
    </location>
</feature>
<keyword evidence="10" id="KW-1185">Reference proteome</keyword>
<dbReference type="CDD" id="cd06853">
    <property type="entry name" value="GT_WecA_like"/>
    <property type="match status" value="1"/>
</dbReference>
<feature type="transmembrane region" description="Helical" evidence="8">
    <location>
        <begin position="108"/>
        <end position="133"/>
    </location>
</feature>
<feature type="transmembrane region" description="Helical" evidence="8">
    <location>
        <begin position="259"/>
        <end position="282"/>
    </location>
</feature>
<evidence type="ECO:0000256" key="2">
    <source>
        <dbReference type="ARBA" id="ARBA00022475"/>
    </source>
</evidence>
<evidence type="ECO:0000256" key="8">
    <source>
        <dbReference type="SAM" id="Phobius"/>
    </source>
</evidence>
<dbReference type="PANTHER" id="PTHR22926:SF3">
    <property type="entry name" value="UNDECAPRENYL-PHOSPHATE ALPHA-N-ACETYLGLUCOSAMINYL 1-PHOSPHATE TRANSFERASE"/>
    <property type="match status" value="1"/>
</dbReference>
<protein>
    <submittedName>
        <fullName evidence="9">MraY family glycosyltransferase</fullName>
    </submittedName>
</protein>
<feature type="transmembrane region" description="Helical" evidence="8">
    <location>
        <begin position="79"/>
        <end position="96"/>
    </location>
</feature>
<name>A0ABP8EWY3_9MICO</name>
<sequence>MRVYLLVLLTAAAVTFLATPLVRRVALATRALTPVRARDVHTVPTPRLGGVAMLVGMAAALLVGSQVPFLHEVFFETSTMWAILGGATLVCLLGVADDIWDLDWMTKLVGQVLAAGFMAWQGVQLITFPIFGLTIGSSRLSLFATILVVVVAINAVNFVDGLDGLAAGMIAIGAGAFFVYTYLLTRDASPGNYANLATAVIAAVVGVCVGFLPHNFHPAKIFMGDSGAMLLGLTVAAAAIVVTGQIDPATVSSSQVLPAYVPILLPVAVLLVPLLDMTLAVLRRVRAGHSPFHPDRMHLHHRLLDLGHSHRRAVLIMYLWAAVISFSAVALAVYSPGEVAIGTAAAVAVAVAITVTQLPGLRDRRSRRAGDDAPAPAPSASPTAQAPVASAAVTRAAVSAPAPSATASAPAAPAHGASAPAAPAAVPSLTAGGPPARPPWRRTTSGATPPTAATSTQSGTDRRTEEEPRG</sequence>
<feature type="compositionally biased region" description="Basic and acidic residues" evidence="7">
    <location>
        <begin position="460"/>
        <end position="470"/>
    </location>
</feature>
<dbReference type="Proteomes" id="UP001499841">
    <property type="component" value="Unassembled WGS sequence"/>
</dbReference>
<organism evidence="9 10">
    <name type="scientific">Georgenia daeguensis</name>
    <dbReference type="NCBI Taxonomy" id="908355"/>
    <lineage>
        <taxon>Bacteria</taxon>
        <taxon>Bacillati</taxon>
        <taxon>Actinomycetota</taxon>
        <taxon>Actinomycetes</taxon>
        <taxon>Micrococcales</taxon>
        <taxon>Bogoriellaceae</taxon>
        <taxon>Georgenia</taxon>
    </lineage>
</organism>
<comment type="caution">
    <text evidence="9">The sequence shown here is derived from an EMBL/GenBank/DDBJ whole genome shotgun (WGS) entry which is preliminary data.</text>
</comment>
<comment type="subcellular location">
    <subcellularLocation>
        <location evidence="1">Cell membrane</location>
        <topology evidence="1">Multi-pass membrane protein</topology>
    </subcellularLocation>
</comment>
<feature type="compositionally biased region" description="Low complexity" evidence="7">
    <location>
        <begin position="441"/>
        <end position="459"/>
    </location>
</feature>
<gene>
    <name evidence="9" type="ORF">GCM10022262_28450</name>
</gene>
<evidence type="ECO:0000313" key="9">
    <source>
        <dbReference type="EMBL" id="GAA4288485.1"/>
    </source>
</evidence>
<evidence type="ECO:0000313" key="10">
    <source>
        <dbReference type="Proteomes" id="UP001499841"/>
    </source>
</evidence>
<dbReference type="InterPro" id="IPR000715">
    <property type="entry name" value="Glycosyl_transferase_4"/>
</dbReference>
<feature type="compositionally biased region" description="Low complexity" evidence="7">
    <location>
        <begin position="378"/>
        <end position="388"/>
    </location>
</feature>
<evidence type="ECO:0000256" key="6">
    <source>
        <dbReference type="ARBA" id="ARBA00023136"/>
    </source>
</evidence>
<keyword evidence="3" id="KW-0808">Transferase</keyword>
<feature type="compositionally biased region" description="Low complexity" evidence="7">
    <location>
        <begin position="405"/>
        <end position="434"/>
    </location>
</feature>
<proteinExistence type="predicted"/>
<feature type="transmembrane region" description="Helical" evidence="8">
    <location>
        <begin position="165"/>
        <end position="184"/>
    </location>
</feature>
<feature type="region of interest" description="Disordered" evidence="7">
    <location>
        <begin position="362"/>
        <end position="388"/>
    </location>
</feature>
<feature type="transmembrane region" description="Helical" evidence="8">
    <location>
        <begin position="339"/>
        <end position="358"/>
    </location>
</feature>
<keyword evidence="2" id="KW-1003">Cell membrane</keyword>
<keyword evidence="4 8" id="KW-0812">Transmembrane</keyword>
<dbReference type="Pfam" id="PF00953">
    <property type="entry name" value="Glycos_transf_4"/>
    <property type="match status" value="1"/>
</dbReference>